<dbReference type="EMBL" id="NRSJ01000018">
    <property type="protein sequence ID" value="MBK1705095.1"/>
    <property type="molecule type" value="Genomic_DNA"/>
</dbReference>
<accession>A0AAJ0XAF2</accession>
<dbReference type="Proteomes" id="UP001296776">
    <property type="component" value="Unassembled WGS sequence"/>
</dbReference>
<reference evidence="1" key="2">
    <citation type="journal article" date="2020" name="Microorganisms">
        <title>Osmotic Adaptation and Compatible Solute Biosynthesis of Phototrophic Bacteria as Revealed from Genome Analyses.</title>
        <authorList>
            <person name="Imhoff J.F."/>
            <person name="Rahn T."/>
            <person name="Kunzel S."/>
            <person name="Keller A."/>
            <person name="Neulinger S.C."/>
        </authorList>
    </citation>
    <scope>NUCLEOTIDE SEQUENCE</scope>
    <source>
        <strain evidence="1">DSM 11080</strain>
    </source>
</reference>
<comment type="caution">
    <text evidence="1">The sequence shown here is derived from an EMBL/GenBank/DDBJ whole genome shotgun (WGS) entry which is preliminary data.</text>
</comment>
<sequence>MIIVDTGAWVGLANRRDTDHEACRRFFRTNREPLVTTVPVLVESVHLLYNRVGVDMTLAWFETMQRQGVRVISRLFRISCGKIIFLFQCVNIESLKGNRANDQRALGAKPLFLRPYRA</sequence>
<name>A0AAJ0XAF2_9GAMM</name>
<gene>
    <name evidence="1" type="ORF">CKO40_11210</name>
</gene>
<dbReference type="AlphaFoldDB" id="A0AAJ0XAF2"/>
<dbReference type="SUPFAM" id="SSF88723">
    <property type="entry name" value="PIN domain-like"/>
    <property type="match status" value="1"/>
</dbReference>
<dbReference type="Gene3D" id="3.40.50.1010">
    <property type="entry name" value="5'-nuclease"/>
    <property type="match status" value="1"/>
</dbReference>
<organism evidence="1 2">
    <name type="scientific">Halochromatium glycolicum</name>
    <dbReference type="NCBI Taxonomy" id="85075"/>
    <lineage>
        <taxon>Bacteria</taxon>
        <taxon>Pseudomonadati</taxon>
        <taxon>Pseudomonadota</taxon>
        <taxon>Gammaproteobacteria</taxon>
        <taxon>Chromatiales</taxon>
        <taxon>Chromatiaceae</taxon>
        <taxon>Halochromatium</taxon>
    </lineage>
</organism>
<evidence type="ECO:0008006" key="3">
    <source>
        <dbReference type="Google" id="ProtNLM"/>
    </source>
</evidence>
<evidence type="ECO:0000313" key="1">
    <source>
        <dbReference type="EMBL" id="MBK1705095.1"/>
    </source>
</evidence>
<proteinExistence type="predicted"/>
<protein>
    <recommendedName>
        <fullName evidence="3">PIN domain-containing protein</fullName>
    </recommendedName>
</protein>
<keyword evidence="2" id="KW-1185">Reference proteome</keyword>
<reference evidence="1" key="1">
    <citation type="submission" date="2017-08" db="EMBL/GenBank/DDBJ databases">
        <authorList>
            <person name="Imhoff J.F."/>
            <person name="Rahn T."/>
            <person name="Kuenzel S."/>
            <person name="Neulinger S.C."/>
        </authorList>
    </citation>
    <scope>NUCLEOTIDE SEQUENCE</scope>
    <source>
        <strain evidence="1">DSM 11080</strain>
    </source>
</reference>
<evidence type="ECO:0000313" key="2">
    <source>
        <dbReference type="Proteomes" id="UP001296776"/>
    </source>
</evidence>
<dbReference type="InterPro" id="IPR029060">
    <property type="entry name" value="PIN-like_dom_sf"/>
</dbReference>